<feature type="region of interest" description="Disordered" evidence="1">
    <location>
        <begin position="779"/>
        <end position="809"/>
    </location>
</feature>
<name>A0ABM1DX36_PRICU</name>
<dbReference type="PANTHER" id="PTHR47018">
    <property type="entry name" value="CXC DOMAIN-CONTAINING PROTEIN-RELATED"/>
    <property type="match status" value="1"/>
</dbReference>
<gene>
    <name evidence="3" type="primary">LOC106806883</name>
</gene>
<dbReference type="Proteomes" id="UP000695022">
    <property type="component" value="Unplaced"/>
</dbReference>
<reference evidence="3" key="1">
    <citation type="submission" date="2025-08" db="UniProtKB">
        <authorList>
            <consortium name="RefSeq"/>
        </authorList>
    </citation>
    <scope>IDENTIFICATION</scope>
</reference>
<feature type="region of interest" description="Disordered" evidence="1">
    <location>
        <begin position="109"/>
        <end position="131"/>
    </location>
</feature>
<dbReference type="GeneID" id="106806883"/>
<evidence type="ECO:0000313" key="3">
    <source>
        <dbReference type="RefSeq" id="XP_014664507.1"/>
    </source>
</evidence>
<dbReference type="PANTHER" id="PTHR47018:SF1">
    <property type="entry name" value="TESMIN_TSO1-LIKE CXC DOMAIN-CONTAINING PROTEIN"/>
    <property type="match status" value="1"/>
</dbReference>
<accession>A0ABM1DX36</accession>
<organism evidence="2 3">
    <name type="scientific">Priapulus caudatus</name>
    <name type="common">Priapulid worm</name>
    <dbReference type="NCBI Taxonomy" id="37621"/>
    <lineage>
        <taxon>Eukaryota</taxon>
        <taxon>Metazoa</taxon>
        <taxon>Ecdysozoa</taxon>
        <taxon>Scalidophora</taxon>
        <taxon>Priapulida</taxon>
        <taxon>Priapulimorpha</taxon>
        <taxon>Priapulimorphida</taxon>
        <taxon>Priapulidae</taxon>
        <taxon>Priapulus</taxon>
    </lineage>
</organism>
<sequence>MAKLFKVVDHNEPGTSGTKCLTTDWNKCVLCQEGRDEMLKCPSNSARATGCAGYKNIAEHLVAFDKISCLPPTLKLSQLDEGQGIEAAFRHHKAKWHDSCRLQYNKTKLQRGEKRKMPHEDDPDTHKFTRQSNEHEHCSTDICFFCGKPAAEDALRNASTFELDIRVRQCALKLQDKPLLAKLSAGDLIAQEAKYHAQCLASLYNKTRETKSQESNVDDVNHGIAFAGLVTYIEEVRMDNLVAPVFKLTDLVNLYSTRLAQLGTHVTGRVHSTQLKNRILSYFPDMDAHKQGRDVILVCNGDIGAALGKACGRDADNEAVLLASAANIVRRDMFKMKQDFRGSFDAHCQEELVPVSLLALVSMVLYGPNITTQSSSVFTPQPALTLSQLLMYNSLVCQREIATTNRPTTWHSQDRETPLPIYLGIMIHTKTRKRALVDTLFDLGLCISYDRVLDISTELGNKICQYYEVEKAVCPPQLKGGLFTTAAVDNIDHNPSSTSAYDSFHGTGISLFQHPDDAFTGVQRNVATNPDNTQRSPKRKPAQLPDTYTNVPPVSMLRQDPPVPKVEGPNKADCLLIPEARLQKEYRWLEQMKTVLATDTLQKDETQVFSPYILSQLQHVSRVDVVWDEYLPESLKTEKREQEREENAAREGYTKVSIRTVDTDVLVLAVTAAQRLNITELWDAFGAGKSFRHLAAHEMARALGPERCIALPMFHSFTGCDTVSSFGGRGKKTAWDTWTTFDDVTRAFCVLAATPEAIEDWMGPLERFVVTGGGRGRTQVDGKFTGPHYQKRPRPVADSSAVDAKRGAEEGANVSRQHFSALPFASVVDSVLRSNIAIH</sequence>
<feature type="compositionally biased region" description="Basic and acidic residues" evidence="1">
    <location>
        <begin position="118"/>
        <end position="131"/>
    </location>
</feature>
<keyword evidence="2" id="KW-1185">Reference proteome</keyword>
<evidence type="ECO:0000313" key="2">
    <source>
        <dbReference type="Proteomes" id="UP000695022"/>
    </source>
</evidence>
<feature type="region of interest" description="Disordered" evidence="1">
    <location>
        <begin position="526"/>
        <end position="569"/>
    </location>
</feature>
<evidence type="ECO:0000256" key="1">
    <source>
        <dbReference type="SAM" id="MobiDB-lite"/>
    </source>
</evidence>
<protein>
    <submittedName>
        <fullName evidence="3">Uncharacterized protein LOC106806883</fullName>
    </submittedName>
</protein>
<feature type="compositionally biased region" description="Polar residues" evidence="1">
    <location>
        <begin position="526"/>
        <end position="535"/>
    </location>
</feature>
<dbReference type="RefSeq" id="XP_014664507.1">
    <property type="nucleotide sequence ID" value="XM_014809021.1"/>
</dbReference>
<proteinExistence type="predicted"/>